<organism evidence="2 3">
    <name type="scientific">Trichonephila inaurata madagascariensis</name>
    <dbReference type="NCBI Taxonomy" id="2747483"/>
    <lineage>
        <taxon>Eukaryota</taxon>
        <taxon>Metazoa</taxon>
        <taxon>Ecdysozoa</taxon>
        <taxon>Arthropoda</taxon>
        <taxon>Chelicerata</taxon>
        <taxon>Arachnida</taxon>
        <taxon>Araneae</taxon>
        <taxon>Araneomorphae</taxon>
        <taxon>Entelegynae</taxon>
        <taxon>Araneoidea</taxon>
        <taxon>Nephilidae</taxon>
        <taxon>Trichonephila</taxon>
        <taxon>Trichonephila inaurata</taxon>
    </lineage>
</organism>
<accession>A0A8X6M870</accession>
<comment type="caution">
    <text evidence="2">The sequence shown here is derived from an EMBL/GenBank/DDBJ whole genome shotgun (WGS) entry which is preliminary data.</text>
</comment>
<dbReference type="AlphaFoldDB" id="A0A8X6M870"/>
<dbReference type="Proteomes" id="UP000886998">
    <property type="component" value="Unassembled WGS sequence"/>
</dbReference>
<feature type="compositionally biased region" description="Polar residues" evidence="1">
    <location>
        <begin position="29"/>
        <end position="51"/>
    </location>
</feature>
<evidence type="ECO:0000313" key="2">
    <source>
        <dbReference type="EMBL" id="GFS33739.1"/>
    </source>
</evidence>
<proteinExistence type="predicted"/>
<evidence type="ECO:0000313" key="3">
    <source>
        <dbReference type="Proteomes" id="UP000886998"/>
    </source>
</evidence>
<sequence>MLKRTQQKMVCACKFYSRIAQDEIDEDISTTQRDSQENSSPANDSPDNPTGQVLKLVPSFSACIGLNPSPQFADAV</sequence>
<gene>
    <name evidence="2" type="ORF">TNIN_40721</name>
</gene>
<dbReference type="EMBL" id="BMAV01024531">
    <property type="protein sequence ID" value="GFS33739.1"/>
    <property type="molecule type" value="Genomic_DNA"/>
</dbReference>
<protein>
    <submittedName>
        <fullName evidence="2">Uncharacterized protein</fullName>
    </submittedName>
</protein>
<feature type="region of interest" description="Disordered" evidence="1">
    <location>
        <begin position="24"/>
        <end position="52"/>
    </location>
</feature>
<name>A0A8X6M870_9ARAC</name>
<evidence type="ECO:0000256" key="1">
    <source>
        <dbReference type="SAM" id="MobiDB-lite"/>
    </source>
</evidence>
<reference evidence="2" key="1">
    <citation type="submission" date="2020-08" db="EMBL/GenBank/DDBJ databases">
        <title>Multicomponent nature underlies the extraordinary mechanical properties of spider dragline silk.</title>
        <authorList>
            <person name="Kono N."/>
            <person name="Nakamura H."/>
            <person name="Mori M."/>
            <person name="Yoshida Y."/>
            <person name="Ohtoshi R."/>
            <person name="Malay A.D."/>
            <person name="Moran D.A.P."/>
            <person name="Tomita M."/>
            <person name="Numata K."/>
            <person name="Arakawa K."/>
        </authorList>
    </citation>
    <scope>NUCLEOTIDE SEQUENCE</scope>
</reference>
<dbReference type="OrthoDB" id="10287009at2759"/>
<keyword evidence="3" id="KW-1185">Reference proteome</keyword>